<evidence type="ECO:0000313" key="3">
    <source>
        <dbReference type="Proteomes" id="UP000000483"/>
    </source>
</evidence>
<sequence length="471" mass="52369">MKTLLFLISVVLSLAFNSDVWAGYVITRQFTKPGVEKGREALPHLQNKGLIAEFLDPGDTGLGKCLGYLIWREVLTAISDQSGAGVILAHPPGQERIVDLLEKNYHLAALEIARDQRCSMALWGAVWEQGEQVFLNSFLSVLPEVRGGDLLIRLKPVPGLEAEIARTRYNFALVQTNRNNLFERTVVTRRSAVLRAEPQANGRPLQTVPTNTPLAATAMQGGWFVVKTADGGKAFVDNSLVEVPPRQVEGKYNTATLFQGPGQDSRKIRTVYLDGEYRVLDMRYRRGLWYKIDLGDTQGWVAGHLVDPKFSLPAVHFMAGLYRYRAGNYRAAIKEFTSFREESYTLGDRANLATSMQFKGAAQLFLKDASGALDSFSYAVELTPFDPAAYNLEALAILCTKGQLVGTALYNLERALKLDSRNPRTLALISVLQEALVKGKHRSHIESRFESPEKLAKKLQQLREQAGLTQP</sequence>
<dbReference type="OrthoDB" id="9815040at2"/>
<name>F2NGG0_DESAR</name>
<feature type="domain" description="SH3b" evidence="1">
    <location>
        <begin position="193"/>
        <end position="241"/>
    </location>
</feature>
<dbReference type="AlphaFoldDB" id="F2NGG0"/>
<dbReference type="eggNOG" id="COG0457">
    <property type="taxonomic scope" value="Bacteria"/>
</dbReference>
<protein>
    <recommendedName>
        <fullName evidence="1">SH3b domain-containing protein</fullName>
    </recommendedName>
</protein>
<dbReference type="SUPFAM" id="SSF48452">
    <property type="entry name" value="TPR-like"/>
    <property type="match status" value="1"/>
</dbReference>
<dbReference type="Gene3D" id="2.30.30.40">
    <property type="entry name" value="SH3 Domains"/>
    <property type="match status" value="2"/>
</dbReference>
<accession>F2NGG0</accession>
<reference evidence="3" key="2">
    <citation type="submission" date="2011-03" db="EMBL/GenBank/DDBJ databases">
        <title>The complete genome of Desulfobacca acetoxidans DSM 11109.</title>
        <authorList>
            <consortium name="US DOE Joint Genome Institute (JGI-PGF)"/>
            <person name="Lucas S."/>
            <person name="Copeland A."/>
            <person name="Lapidus A."/>
            <person name="Bruce D."/>
            <person name="Goodwin L."/>
            <person name="Pitluck S."/>
            <person name="Peters L."/>
            <person name="Kyrpides N."/>
            <person name="Mavromatis K."/>
            <person name="Ivanova N."/>
            <person name="Ovchinnikova G."/>
            <person name="Teshima H."/>
            <person name="Detter J.C."/>
            <person name="Han C."/>
            <person name="Land M."/>
            <person name="Hauser L."/>
            <person name="Markowitz V."/>
            <person name="Cheng J.-F."/>
            <person name="Hugenholtz P."/>
            <person name="Woyke T."/>
            <person name="Wu D."/>
            <person name="Spring S."/>
            <person name="Schueler E."/>
            <person name="Brambilla E."/>
            <person name="Klenk H.-P."/>
            <person name="Eisen J.A."/>
        </authorList>
    </citation>
    <scope>NUCLEOTIDE SEQUENCE [LARGE SCALE GENOMIC DNA]</scope>
    <source>
        <strain evidence="3">ATCC 700848 / DSM 11109 / ASRB2</strain>
    </source>
</reference>
<dbReference type="Proteomes" id="UP000000483">
    <property type="component" value="Chromosome"/>
</dbReference>
<dbReference type="Gene3D" id="1.25.40.10">
    <property type="entry name" value="Tetratricopeptide repeat domain"/>
    <property type="match status" value="1"/>
</dbReference>
<feature type="domain" description="SH3b" evidence="1">
    <location>
        <begin position="255"/>
        <end position="306"/>
    </location>
</feature>
<dbReference type="STRING" id="880072.Desac_0692"/>
<evidence type="ECO:0000313" key="2">
    <source>
        <dbReference type="EMBL" id="AEB08573.1"/>
    </source>
</evidence>
<dbReference type="RefSeq" id="WP_013705686.1">
    <property type="nucleotide sequence ID" value="NC_015388.1"/>
</dbReference>
<dbReference type="Pfam" id="PF08239">
    <property type="entry name" value="SH3_3"/>
    <property type="match status" value="2"/>
</dbReference>
<keyword evidence="3" id="KW-1185">Reference proteome</keyword>
<dbReference type="InterPro" id="IPR003646">
    <property type="entry name" value="SH3-like_bac-type"/>
</dbReference>
<proteinExistence type="predicted"/>
<reference evidence="2 3" key="1">
    <citation type="journal article" date="2011" name="Stand. Genomic Sci.">
        <title>Complete genome sequence of the acetate-degrading sulfate reducer Desulfobacca acetoxidans type strain (ASRB2).</title>
        <authorList>
            <person name="Goker M."/>
            <person name="Teshima H."/>
            <person name="Lapidus A."/>
            <person name="Nolan M."/>
            <person name="Lucas S."/>
            <person name="Hammon N."/>
            <person name="Deshpande S."/>
            <person name="Cheng J.F."/>
            <person name="Tapia R."/>
            <person name="Han C."/>
            <person name="Goodwin L."/>
            <person name="Pitluck S."/>
            <person name="Huntemann M."/>
            <person name="Liolios K."/>
            <person name="Ivanova N."/>
            <person name="Pagani I."/>
            <person name="Mavromatis K."/>
            <person name="Ovchinikova G."/>
            <person name="Pati A."/>
            <person name="Chen A."/>
            <person name="Palaniappan K."/>
            <person name="Land M."/>
            <person name="Hauser L."/>
            <person name="Brambilla E.M."/>
            <person name="Rohde M."/>
            <person name="Spring S."/>
            <person name="Detter J.C."/>
            <person name="Woyke T."/>
            <person name="Bristow J."/>
            <person name="Eisen J.A."/>
            <person name="Markowitz V."/>
            <person name="Hugenholtz P."/>
            <person name="Kyrpides N.C."/>
            <person name="Klenk H.P."/>
        </authorList>
    </citation>
    <scope>NUCLEOTIDE SEQUENCE [LARGE SCALE GENOMIC DNA]</scope>
    <source>
        <strain evidence="3">ATCC 700848 / DSM 11109 / ASRB2</strain>
    </source>
</reference>
<dbReference type="KEGG" id="dao:Desac_0692"/>
<organism evidence="2 3">
    <name type="scientific">Desulfobacca acetoxidans (strain ATCC 700848 / DSM 11109 / ASRB2)</name>
    <dbReference type="NCBI Taxonomy" id="880072"/>
    <lineage>
        <taxon>Bacteria</taxon>
        <taxon>Pseudomonadati</taxon>
        <taxon>Thermodesulfobacteriota</taxon>
        <taxon>Desulfobaccia</taxon>
        <taxon>Desulfobaccales</taxon>
        <taxon>Desulfobaccaceae</taxon>
        <taxon>Desulfobacca</taxon>
    </lineage>
</organism>
<dbReference type="HOGENOM" id="CLU_579676_0_0_7"/>
<dbReference type="InterPro" id="IPR011990">
    <property type="entry name" value="TPR-like_helical_dom_sf"/>
</dbReference>
<gene>
    <name evidence="2" type="ordered locus">Desac_0692</name>
</gene>
<evidence type="ECO:0000259" key="1">
    <source>
        <dbReference type="Pfam" id="PF08239"/>
    </source>
</evidence>
<dbReference type="EMBL" id="CP002629">
    <property type="protein sequence ID" value="AEB08573.1"/>
    <property type="molecule type" value="Genomic_DNA"/>
</dbReference>